<evidence type="ECO:0000313" key="3">
    <source>
        <dbReference type="Proteomes" id="UP001597561"/>
    </source>
</evidence>
<feature type="transmembrane region" description="Helical" evidence="1">
    <location>
        <begin position="7"/>
        <end position="26"/>
    </location>
</feature>
<evidence type="ECO:0000313" key="2">
    <source>
        <dbReference type="EMBL" id="MFD2912430.1"/>
    </source>
</evidence>
<comment type="caution">
    <text evidence="2">The sequence shown here is derived from an EMBL/GenBank/DDBJ whole genome shotgun (WGS) entry which is preliminary data.</text>
</comment>
<keyword evidence="1" id="KW-0472">Membrane</keyword>
<keyword evidence="1" id="KW-0812">Transmembrane</keyword>
<proteinExistence type="predicted"/>
<feature type="transmembrane region" description="Helical" evidence="1">
    <location>
        <begin position="65"/>
        <end position="90"/>
    </location>
</feature>
<protein>
    <recommendedName>
        <fullName evidence="4">DUF3953 domain-containing protein</fullName>
    </recommendedName>
</protein>
<gene>
    <name evidence="2" type="ORF">ACFS5P_11140</name>
</gene>
<evidence type="ECO:0008006" key="4">
    <source>
        <dbReference type="Google" id="ProtNLM"/>
    </source>
</evidence>
<reference evidence="3" key="1">
    <citation type="journal article" date="2019" name="Int. J. Syst. Evol. Microbiol.">
        <title>The Global Catalogue of Microorganisms (GCM) 10K type strain sequencing project: providing services to taxonomists for standard genome sequencing and annotation.</title>
        <authorList>
            <consortium name="The Broad Institute Genomics Platform"/>
            <consortium name="The Broad Institute Genome Sequencing Center for Infectious Disease"/>
            <person name="Wu L."/>
            <person name="Ma J."/>
        </authorList>
    </citation>
    <scope>NUCLEOTIDE SEQUENCE [LARGE SCALE GENOMIC DNA]</scope>
    <source>
        <strain evidence="3">KCTC 13528</strain>
    </source>
</reference>
<evidence type="ECO:0000256" key="1">
    <source>
        <dbReference type="SAM" id="Phobius"/>
    </source>
</evidence>
<name>A0ABW5ZIR3_9BACL</name>
<dbReference type="Proteomes" id="UP001597561">
    <property type="component" value="Unassembled WGS sequence"/>
</dbReference>
<dbReference type="EMBL" id="JBHUPG010000020">
    <property type="protein sequence ID" value="MFD2912430.1"/>
    <property type="molecule type" value="Genomic_DNA"/>
</dbReference>
<keyword evidence="3" id="KW-1185">Reference proteome</keyword>
<organism evidence="2 3">
    <name type="scientific">Jeotgalibacillus terrae</name>
    <dbReference type="NCBI Taxonomy" id="587735"/>
    <lineage>
        <taxon>Bacteria</taxon>
        <taxon>Bacillati</taxon>
        <taxon>Bacillota</taxon>
        <taxon>Bacilli</taxon>
        <taxon>Bacillales</taxon>
        <taxon>Caryophanaceae</taxon>
        <taxon>Jeotgalibacillus</taxon>
    </lineage>
</organism>
<sequence length="94" mass="10999">MLKKRSIWSIVFIVLGLLSFRINWLIEGFFEPIALIGTVFLLLGVVVSFFAIFKQEKGNMKFISLASFFIILFLITWFKTFEIVLIMTWLKNVT</sequence>
<dbReference type="RefSeq" id="WP_338032923.1">
    <property type="nucleotide sequence ID" value="NZ_JAFBDK010000024.1"/>
</dbReference>
<feature type="transmembrane region" description="Helical" evidence="1">
    <location>
        <begin position="32"/>
        <end position="53"/>
    </location>
</feature>
<keyword evidence="1" id="KW-1133">Transmembrane helix</keyword>
<accession>A0ABW5ZIR3</accession>